<keyword evidence="23 32" id="KW-1039">Host endosome</keyword>
<accession>A0A6M6B7U4</accession>
<dbReference type="GO" id="GO:1903908">
    <property type="term" value="P:positive regulation of plasma membrane raft polarization"/>
    <property type="evidence" value="ECO:0007669"/>
    <property type="project" value="UniProtKB-UniRule"/>
</dbReference>
<keyword evidence="25 32" id="KW-0472">Membrane</keyword>
<dbReference type="GO" id="GO:0052031">
    <property type="term" value="P:symbiont-mediated perturbation of host defense response"/>
    <property type="evidence" value="ECO:0007669"/>
    <property type="project" value="UniProtKB-UniRule"/>
</dbReference>
<comment type="subcellular location">
    <molecule>Transmembrane protein gp41</molecule>
    <subcellularLocation>
        <location evidence="32">Virion membrane</location>
        <topology evidence="32">Single-pass type I membrane protein</topology>
    </subcellularLocation>
    <subcellularLocation>
        <location evidence="32">Host cell membrane</location>
        <topology evidence="32">Single-pass type I membrane protein</topology>
    </subcellularLocation>
    <subcellularLocation>
        <location evidence="32">Host endosome membrane</location>
        <topology evidence="32">Single-pass type I membrane protein</topology>
    </subcellularLocation>
    <text evidence="32">It is probably concentrated at the site of budding and incorporated into the virions possibly by contacts between the cytoplasmic tail of Env and the N-terminus of Gag.</text>
</comment>
<dbReference type="GO" id="GO:0016020">
    <property type="term" value="C:membrane"/>
    <property type="evidence" value="ECO:0007669"/>
    <property type="project" value="UniProtKB-UniRule"/>
</dbReference>
<feature type="topological domain" description="Cytoplasmic" evidence="32">
    <location>
        <begin position="689"/>
        <end position="846"/>
    </location>
</feature>
<evidence type="ECO:0000256" key="29">
    <source>
        <dbReference type="ARBA" id="ARBA00023280"/>
    </source>
</evidence>
<comment type="miscellaneous">
    <text evidence="32">Inhibitors targeting HIV-1 viral envelope proteins are used as antiretroviral drugs. Attachment of virions to the cell surface via non-specific interactions and CD4 binding can be blocked by inhibitors that include cyanovirin-N, cyclotriazadisulfonamide analogs, PRO 2000, TNX 355 and PRO 542. In addition, BMS 806 can block CD4-induced conformational changes. Env interactions with the coreceptor molecules can be targeted by CCR5 antagonists including SCH-D, maraviroc (UK 427857) and aplaviroc (GW 873140), and the CXCR4 antagonist AMD 070. Fusion of viral and cellular membranes can be inhibited by peptides such as enfuvirtide and tifuvirtide (T 1249). Resistance to inhibitors associated with mutations in Env are observed. Most of the time, single mutations confer only a modest reduction in drug susceptibility. Combination of several mutations is usually required to develop a high-level drug resistance.</text>
</comment>
<keyword evidence="9 32" id="KW-1032">Host cell membrane</keyword>
<keyword evidence="7 32" id="KW-1168">Fusion of virus membrane with host membrane</keyword>
<feature type="domain" description="Human immunodeficiency virus 1 envelope glycoprotein Gp120" evidence="34">
    <location>
        <begin position="137"/>
        <end position="494"/>
    </location>
</feature>
<evidence type="ECO:0000256" key="30">
    <source>
        <dbReference type="ARBA" id="ARBA00023288"/>
    </source>
</evidence>
<keyword evidence="29 32" id="KW-0899">Viral immunoevasion</keyword>
<comment type="PTM">
    <text evidence="32">Specific enzymatic cleavages in vivo yield mature proteins. Envelope glycoproteins are synthesized as a inactive precursor that is heavily N-glycosylated and processed likely by host cell furin in the Golgi to yield the mature SU and TM proteins. The cleavage site between SU and TM requires the minimal sequence [KR]-X-[KR]-R. About 2 of the 9 disulfide bonds of gp41 are reduced by P4HB/PDI, following binding to CD4 receptor.</text>
</comment>
<feature type="disulfide bond" evidence="32">
    <location>
        <begin position="581"/>
        <end position="587"/>
    </location>
</feature>
<feature type="transmembrane region" description="Helical" evidence="33">
    <location>
        <begin position="661"/>
        <end position="688"/>
    </location>
</feature>
<feature type="region of interest" description="MPER; binding to GalCer" evidence="32">
    <location>
        <begin position="645"/>
        <end position="666"/>
    </location>
</feature>
<evidence type="ECO:0000256" key="33">
    <source>
        <dbReference type="RuleBase" id="RU363095"/>
    </source>
</evidence>
<feature type="disulfide bond" evidence="32">
    <location>
        <begin position="53"/>
        <end position="73"/>
    </location>
</feature>
<dbReference type="GO" id="GO:0005198">
    <property type="term" value="F:structural molecule activity"/>
    <property type="evidence" value="ECO:0007669"/>
    <property type="project" value="UniProtKB-UniRule"/>
</dbReference>
<gene>
    <name evidence="32 36" type="primary">env</name>
</gene>
<evidence type="ECO:0000256" key="19">
    <source>
        <dbReference type="ARBA" id="ARBA00022870"/>
    </source>
</evidence>
<evidence type="ECO:0000256" key="22">
    <source>
        <dbReference type="ARBA" id="ARBA00022989"/>
    </source>
</evidence>
<keyword evidence="22 32" id="KW-1133">Transmembrane helix</keyword>
<evidence type="ECO:0000256" key="31">
    <source>
        <dbReference type="ARBA" id="ARBA00023296"/>
    </source>
</evidence>
<dbReference type="GO" id="GO:0055036">
    <property type="term" value="C:virion membrane"/>
    <property type="evidence" value="ECO:0007669"/>
    <property type="project" value="UniProtKB-SubCell"/>
</dbReference>
<comment type="subcellular location">
    <molecule>Surface protein gp120</molecule>
    <subcellularLocation>
        <location evidence="32">Virion membrane</location>
        <topology evidence="32">Peripheral membrane protein</topology>
    </subcellularLocation>
    <subcellularLocation>
        <location evidence="32">Host cell membrane</location>
        <topology evidence="32">Peripheral membrane protein</topology>
    </subcellularLocation>
    <subcellularLocation>
        <location evidence="32">Host endosome membrane</location>
        <topology evidence="32">Single-pass type I membrane protein</topology>
    </subcellularLocation>
    <text evidence="32">The surface protein is not anchored to the viral envelope, but associates with the extravirion surface through its binding to TM. It is probably concentrated at the site of budding and incorporated into the virions possibly by contacts between the cytoplasmic tail of Env and the N-terminus of Gag.</text>
</comment>
<comment type="function">
    <text evidence="32">Transmembrane protein gp41: Acts as a class I viral fusion protein. Under the current model, the protein has at least 3 conformational states: pre-fusion native state, pre-hairpin intermediate state, and post-fusion hairpin state. During fusion of viral and target intracellular membranes, the coiled coil regions (heptad repeats) assume a trimer-of-hairpins structure, positioning the fusion peptide in close proximity to the C-terminal region of the ectodomain. The formation of this structure appears to drive apposition and subsequent fusion of viral and target cell membranes. Complete fusion occurs in host cell endosomes and is dynamin-dependent, however some lipid transfer might occur at the plasma membrane. The virus undergoes clathrin-dependent internalization long before endosomal fusion, thus minimizing the surface exposure of conserved viral epitopes during fusion and reducing the efficacy of inhibitors targeting these epitopes. Membranes fusion leads to delivery of the nucleocapsid into the cytoplasm.</text>
</comment>
<feature type="coiled-coil region" evidence="32">
    <location>
        <begin position="616"/>
        <end position="650"/>
    </location>
</feature>
<evidence type="ECO:0000256" key="15">
    <source>
        <dbReference type="ARBA" id="ARBA00022703"/>
    </source>
</evidence>
<feature type="domain" description="Retroviral envelope protein GP41-like" evidence="35">
    <location>
        <begin position="513"/>
        <end position="703"/>
    </location>
</feature>
<evidence type="ECO:0000256" key="27">
    <source>
        <dbReference type="ARBA" id="ARBA00023157"/>
    </source>
</evidence>
<evidence type="ECO:0000256" key="17">
    <source>
        <dbReference type="ARBA" id="ARBA00022804"/>
    </source>
</evidence>
<evidence type="ECO:0000256" key="9">
    <source>
        <dbReference type="ARBA" id="ARBA00022511"/>
    </source>
</evidence>
<feature type="region of interest" description="Immunosuppression" evidence="32">
    <location>
        <begin position="557"/>
        <end position="575"/>
    </location>
</feature>
<comment type="PTM">
    <text evidence="32">Highly glycosylated by host. The high number of glycan on the protein is reffered to as 'glycan shield' because it contributes to hide protein sequence from adaptive immune system.</text>
</comment>
<proteinExistence type="inferred from homology"/>
<evidence type="ECO:0000256" key="28">
    <source>
        <dbReference type="ARBA" id="ARBA00023180"/>
    </source>
</evidence>
<keyword evidence="17 32" id="KW-1161">Viral attachment to host cell</keyword>
<dbReference type="FunFam" id="1.10.287.210:FF:000001">
    <property type="entry name" value="Envelope glycoprotein gp160"/>
    <property type="match status" value="1"/>
</dbReference>
<keyword evidence="28 32" id="KW-0325">Glycoprotein</keyword>
<comment type="miscellaneous">
    <text evidence="32">HIV-1 lineages are divided in three main groups, M (for Major), O (for Outlier), and N (for New, or Non-M, Non-O). The vast majority of strains found worldwide belong to the group M. Group O seems to be endemic to and largely confined to Cameroon and neighboring countries in West Central Africa, where these viruses represent a small minority of HIV-1 strains. The group N is represented by a limited number of isolates from Cameroonian persons. The group M is further subdivided in 9 clades or subtypes (A to D, F to H, J and K).</text>
</comment>
<feature type="region of interest" description="CD4-binding loop" evidence="32">
    <location>
        <begin position="358"/>
        <end position="368"/>
    </location>
</feature>
<dbReference type="EMBL" id="MT195339">
    <property type="protein sequence ID" value="QJX43615.1"/>
    <property type="molecule type" value="Genomic_RNA"/>
</dbReference>
<evidence type="ECO:0000256" key="14">
    <source>
        <dbReference type="ARBA" id="ARBA00022692"/>
    </source>
</evidence>
<evidence type="ECO:0000256" key="26">
    <source>
        <dbReference type="ARBA" id="ARBA00023139"/>
    </source>
</evidence>
<dbReference type="GO" id="GO:0019064">
    <property type="term" value="P:fusion of virus membrane with host plasma membrane"/>
    <property type="evidence" value="ECO:0007669"/>
    <property type="project" value="UniProtKB-UniRule"/>
</dbReference>
<evidence type="ECO:0000259" key="34">
    <source>
        <dbReference type="Pfam" id="PF00516"/>
    </source>
</evidence>
<evidence type="ECO:0000256" key="4">
    <source>
        <dbReference type="ARBA" id="ARBA00004563"/>
    </source>
</evidence>
<evidence type="ECO:0000256" key="20">
    <source>
        <dbReference type="ARBA" id="ARBA00022879"/>
    </source>
</evidence>
<comment type="caution">
    <text evidence="32 33">Lacks conserved residue(s) required for the propagation of feature annotation.</text>
</comment>
<comment type="similarity">
    <text evidence="32">Belongs to the HIV-1 env protein family.</text>
</comment>
<comment type="domain">
    <text evidence="32">The YXXL motif is involved in determining the exact site of viral release at the surface of infected mononuclear cells and promotes endocytosis. YXXL and di-leucine endocytosis motifs interact directly or indirectly with the clathrin adapter complexes, opperate independently, and their activities are not additive.</text>
</comment>
<comment type="PTM">
    <text evidence="32">Palmitoylation of the transmembrane protein and of Env polyprotein (prior to its proteolytic cleavage) is essential for their association with host cell membrane lipid rafts. Palmitoylation is therefore required for envelope trafficking to classical lipid rafts, but not for viral replication.</text>
</comment>
<keyword evidence="16 32" id="KW-0732">Signal</keyword>
<evidence type="ECO:0000256" key="24">
    <source>
        <dbReference type="ARBA" id="ARBA00023054"/>
    </source>
</evidence>
<evidence type="ECO:0000256" key="13">
    <source>
        <dbReference type="ARBA" id="ARBA00022685"/>
    </source>
</evidence>
<keyword evidence="20 32" id="KW-0261">Viral envelope protein</keyword>
<dbReference type="CDD" id="cd09909">
    <property type="entry name" value="HIV-1-like_HR1-HR2"/>
    <property type="match status" value="1"/>
</dbReference>
<evidence type="ECO:0000256" key="25">
    <source>
        <dbReference type="ARBA" id="ARBA00023136"/>
    </source>
</evidence>
<dbReference type="InterPro" id="IPR037527">
    <property type="entry name" value="Gp160"/>
</dbReference>
<keyword evidence="30 32" id="KW-0449">Lipoprotein</keyword>
<evidence type="ECO:0000259" key="35">
    <source>
        <dbReference type="Pfam" id="PF00517"/>
    </source>
</evidence>
<dbReference type="HAMAP" id="MF_04083">
    <property type="entry name" value="HIV_ENV"/>
    <property type="match status" value="1"/>
</dbReference>
<dbReference type="InterPro" id="IPR000777">
    <property type="entry name" value="HIV1_Gp120"/>
</dbReference>
<keyword evidence="21 32" id="KW-1164">Virus endocytosis by host</keyword>
<evidence type="ECO:0000256" key="18">
    <source>
        <dbReference type="ARBA" id="ARBA00022844"/>
    </source>
</evidence>
<evidence type="ECO:0000256" key="11">
    <source>
        <dbReference type="ARBA" id="ARBA00022581"/>
    </source>
</evidence>
<comment type="domain">
    <text evidence="32">The CD4-binding region is targeted by the antibody b12.</text>
</comment>
<keyword evidence="18 32" id="KW-0946">Virion</keyword>
<evidence type="ECO:0000256" key="16">
    <source>
        <dbReference type="ARBA" id="ARBA00022729"/>
    </source>
</evidence>
<evidence type="ECO:0000256" key="7">
    <source>
        <dbReference type="ARBA" id="ARBA00022506"/>
    </source>
</evidence>
<keyword evidence="14 32" id="KW-0812">Transmembrane</keyword>
<reference evidence="36" key="1">
    <citation type="journal article" date="2020" name="PLoS Pathog.">
        <title>HIV-1 variants are archived throughout infection and persist in the reservoir.</title>
        <authorList>
            <person name="Brooks K."/>
            <person name="Jones B.R."/>
            <person name="Dilernia D.A."/>
            <person name="Wilkins D.J."/>
            <person name="Claiborne D.T."/>
            <person name="McInally S."/>
            <person name="Gilmour J."/>
            <person name="Kilembe W."/>
            <person name="Joy J.B."/>
            <person name="Allen S.A."/>
            <person name="Brumme Z.L."/>
            <person name="Hunter E."/>
        </authorList>
    </citation>
    <scope>NUCLEOTIDE SEQUENCE</scope>
    <source>
        <strain evidence="36">ZM634F_11Jun2008_1Y_19_E</strain>
    </source>
</reference>
<evidence type="ECO:0000256" key="10">
    <source>
        <dbReference type="ARBA" id="ARBA00022570"/>
    </source>
</evidence>
<evidence type="ECO:0000256" key="8">
    <source>
        <dbReference type="ARBA" id="ARBA00022510"/>
    </source>
</evidence>
<comment type="function">
    <text evidence="32">Surface protein gp120: Attaches the virus to the host lymphoid cell by binding to the primary receptor CD4. This interaction induces a structural rearrangement creating a high affinity binding site for a chemokine coreceptor like CXCR4 and/or CCR5. Acts as a ligand for CD209/DC-SIGN and CLEC4M/DC-SIGNR, which are respectively found on dendritic cells (DCs), and on endothelial cells of liver sinusoids and lymph node sinuses. These interactions allow capture of viral particles at mucosal surfaces by these cells and subsequent transmission to permissive cells. HIV subverts the migration properties of dendritic cells to gain access to CD4+ T-cells in lymph nodes. Virus transmission to permissive T-cells occurs either in trans (without DCs infection, through viral capture and transmission), or in cis (following DCs productive infection, through the usual CD4-gp120 interaction), thereby inducing a robust infection. In trans infection, bound virions remain infectious over days and it is proposed that they are not degraded, but protected in non-lysosomal acidic organelles within the DCs close to the cell membrane thus contributing to the viral infectious potential during DCs' migration from the periphery to the lymphoid tissues. On arrival at lymphoid tissues, intact virions recycle back to DCs' cell surface allowing virus transmission to CD4+ T-cells.</text>
</comment>
<dbReference type="Pfam" id="PF00517">
    <property type="entry name" value="GP41"/>
    <property type="match status" value="1"/>
</dbReference>
<dbReference type="GO" id="GO:0020002">
    <property type="term" value="C:host cell plasma membrane"/>
    <property type="evidence" value="ECO:0007669"/>
    <property type="project" value="UniProtKB-SubCell"/>
</dbReference>
<dbReference type="Gene3D" id="1.10.287.210">
    <property type="match status" value="1"/>
</dbReference>
<comment type="subunit">
    <text evidence="32">The mature envelope protein (Env) consists of a homotrimer of non-covalently associated gp120-gp41 heterodimers. The resulting complex protrudes from the virus surface as a spike. There seems to be as few as 10 spikes on the average virion. Surface protein gp120 interacts with host CD4, CCR5 and CXCR4. Gp120 also interacts with the C-type lectins CD209/DC-SIGN and CLEC4M/DC-SIGNR (collectively referred to as DC-SIGN(R)). Gp120 and gp41 interact with GalCer. Gp120 interacts with host ITGA4/ITGB7 complex; on CD4+ T-cells, this interaction results in rapid activation of integrin ITGAL/LFA-1, which facilitates efficient cell-to-cell spreading of HIV-1. Gp120 interacts with cell-associated heparan sulfate; this interaction increases virus infectivity on permissive cells and may be involved in infection of CD4- cells.</text>
</comment>
<dbReference type="InterPro" id="IPR036377">
    <property type="entry name" value="Gp120_core_sf"/>
</dbReference>
<evidence type="ECO:0000256" key="5">
    <source>
        <dbReference type="ARBA" id="ARBA00004578"/>
    </source>
</evidence>
<evidence type="ECO:0000256" key="6">
    <source>
        <dbReference type="ARBA" id="ARBA00004650"/>
    </source>
</evidence>
<keyword evidence="10 32" id="KW-1165">Clathrin-mediated endocytosis of virus by host</keyword>
<keyword evidence="15 32" id="KW-0053">Apoptosis</keyword>
<dbReference type="Gene3D" id="1.20.5.490">
    <property type="entry name" value="Single helix bin"/>
    <property type="match status" value="1"/>
</dbReference>
<dbReference type="Pfam" id="PF00516">
    <property type="entry name" value="GP120"/>
    <property type="match status" value="2"/>
</dbReference>
<comment type="subcellular location">
    <subcellularLocation>
        <location evidence="3">Host cell membrane</location>
        <topology evidence="3">Peripheral membrane protein</topology>
    </subcellularLocation>
    <subcellularLocation>
        <location evidence="1">Host cell membrane</location>
        <topology evidence="1">Single-pass type I membrane protein</topology>
    </subcellularLocation>
    <subcellularLocation>
        <location evidence="2">Host endosome membrane</location>
        <topology evidence="2">Peripheral membrane protein</topology>
    </subcellularLocation>
    <subcellularLocation>
        <location evidence="5">Host endosome membrane</location>
        <topology evidence="5">Single-pass type I membrane protein</topology>
    </subcellularLocation>
    <subcellularLocation>
        <location evidence="6">Virion membrane</location>
        <topology evidence="6">Peripheral membrane protein</topology>
    </subcellularLocation>
    <subcellularLocation>
        <location evidence="4">Virion membrane</location>
        <topology evidence="4">Single-pass type I membrane protein</topology>
    </subcellularLocation>
</comment>
<keyword evidence="24 32" id="KW-0175">Coiled coil</keyword>
<dbReference type="InterPro" id="IPR000328">
    <property type="entry name" value="GP41-like"/>
</dbReference>
<feature type="region of interest" description="Fusion peptide" evidence="32">
    <location>
        <begin position="495"/>
        <end position="515"/>
    </location>
</feature>
<dbReference type="GO" id="GO:0075512">
    <property type="term" value="P:clathrin-dependent endocytosis of virus by host cell"/>
    <property type="evidence" value="ECO:0007669"/>
    <property type="project" value="UniProtKB-UniRule"/>
</dbReference>
<comment type="domain">
    <text evidence="32">Some of the most genetically diverse regions of the viral genome are present in Env. They are called variable regions 1 through 5 (V1 through V5). Coreceptor usage of gp120 is determined mainly by the primary structure of the third variable region (V3) in the outer domain of gp120. The sequence of V3 determines which coreceptor, CCR5 and/or CXCR4 (corresponding to R5/macrophage, X4/T cell and R5X4/T cell and macrophage tropism), is used to trigger the fusion potential of the Env complex, and hence which cells the virus can infect. Binding to CCR5 involves a region adjacent in addition to V3.</text>
</comment>
<feature type="lipid moiety-binding region" description="S-palmitoyl cysteine; by host" evidence="32">
    <location>
        <position position="827"/>
    </location>
</feature>
<evidence type="ECO:0000256" key="21">
    <source>
        <dbReference type="ARBA" id="ARBA00022890"/>
    </source>
</evidence>
<evidence type="ECO:0000256" key="12">
    <source>
        <dbReference type="ARBA" id="ARBA00022595"/>
    </source>
</evidence>
<evidence type="ECO:0000256" key="2">
    <source>
        <dbReference type="ARBA" id="ARBA00004433"/>
    </source>
</evidence>
<feature type="chain" id="PRO_5027182247" description="Transmembrane protein gp41" evidence="32">
    <location>
        <begin position="495"/>
        <end position="846"/>
    </location>
</feature>
<comment type="domain">
    <text evidence="32">The membrane proximal external region (MPER) present in gp41 is a tryptophan-rich region recognized by the antibodies 2F5, Z13, and 4E10. MPER seems to play a role in fusion.</text>
</comment>
<sequence>MRVMGILRSCQPWWIWGILGFWMLMNCNVGGNLWVTVYYGVPVWKEAKTTLFCASNAKAYEKEVHNVWATHACVPTDPNPQEMVLENVTENFNMWKNDMVDQMHEDIISLWDQSLKPCVKLTPLCVTLNCTNANITRDNNITGIEGMEGEIKNCSFNITTELRDKKKNEYALFYKLDIVSLSNSSEYRLINCNTSAITQACPKVSFDPIPIHYCAPAGYAILKCNNKTFNGTGPCNNVSTVQCTHGIKPVVSTQLLLNGSLAEKEIVIRSENLTNNAKTIMVHLNEAVEITCIRPGNNTRRSVRIGPGQTFYATGDIIGNIRQAHCNISGTKWNATLEKVKEKLKEHFPNKIITFEPSSGGDLEITTHSFNCRGEFFYCNTSKLFNNTFNDTTGNITLQCRIKQIINMWQGVGRAMYAPPIEGNITCSSNITGLLLTRDGGAGEDNGTEKFRPGGGNMKDNWRSELYKYKVVEIKPLGIAPTTAKRRVVEREKRAVGVGAAIFGFLGAAGSTMGAASIMLTVQARQLLSGIVQQQSNLLRAIEAQQHMLQLTVWGIKQLQTRVLAIERYLKDQQLLGIWGCSGKLICTTNVPWNSSWSNKSQEDIWNNMTWMQWDREINNYTNTIYSLLEESQNQQEKNEQDLLALDSWKNLWNWFDISKWLWYIKIFIMIVGGLIGLRIIFAVLSIVNRVRQGYSPLSFQTLIPAPRGPDRLGRIEEEGGEQDRDRSIRLVNGFLAIAWDDLRSLFLFSYHRLRDFILIVTRAVELLGRSSLRGIQRGWEALKYLGNLGQYWGLELKRSAISLLDTIAIATAEATDRIIELVQRLCRAILNVPTRIRQGLEIALQ</sequence>
<dbReference type="SUPFAM" id="SSF56502">
    <property type="entry name" value="gp120 core"/>
    <property type="match status" value="2"/>
</dbReference>
<feature type="short sequence motif" description="YXXL motif; contains endocytosis signal" evidence="32">
    <location>
        <begin position="695"/>
        <end position="698"/>
    </location>
</feature>
<name>A0A6M6B7U4_HV1</name>
<organism evidence="36">
    <name type="scientific">Human immunodeficiency virus type 1</name>
    <name type="common">HIV-1</name>
    <dbReference type="NCBI Taxonomy" id="11676"/>
    <lineage>
        <taxon>Viruses</taxon>
        <taxon>Riboviria</taxon>
        <taxon>Pararnavirae</taxon>
        <taxon>Artverviricota</taxon>
        <taxon>Revtraviricetes</taxon>
        <taxon>Ortervirales</taxon>
        <taxon>Retroviridae</taxon>
        <taxon>Orthoretrovirinae</taxon>
        <taxon>Lentivirus</taxon>
        <taxon>Lentivirus humimdef1</taxon>
    </lineage>
</organism>
<protein>
    <recommendedName>
        <fullName evidence="32">Envelope glycoprotein gp160</fullName>
    </recommendedName>
    <alternativeName>
        <fullName evidence="32">Env polyprotein</fullName>
    </alternativeName>
    <component>
        <recommendedName>
            <fullName evidence="32">Surface protein gp120</fullName>
            <shortName evidence="32">SU</shortName>
        </recommendedName>
        <alternativeName>
            <fullName evidence="32">Glycoprotein 120</fullName>
            <shortName evidence="32">gp120</shortName>
        </alternativeName>
    </component>
    <component>
        <recommendedName>
            <fullName evidence="32">Transmembrane protein gp41</fullName>
            <shortName evidence="32">TM</shortName>
        </recommendedName>
        <alternativeName>
            <fullName evidence="32">Glycoprotein 41</fullName>
            <shortName evidence="32">gp41</shortName>
        </alternativeName>
    </component>
</protein>
<feature type="domain" description="Human immunodeficiency virus 1 envelope glycoprotein Gp120" evidence="34">
    <location>
        <begin position="33"/>
        <end position="133"/>
    </location>
</feature>
<feature type="disulfide bond" evidence="32">
    <location>
        <begin position="214"/>
        <end position="243"/>
    </location>
</feature>
<dbReference type="FunFam" id="2.170.40.20:FF:000003">
    <property type="entry name" value="Envelope glycoprotein gp160"/>
    <property type="match status" value="1"/>
</dbReference>
<comment type="domain">
    <text evidence="32 33">The 17 amino acids long immunosuppressive region is present in many retroviral envelope proteins. Synthetic peptides derived from this relatively conserved sequence inhibit immune function in vitro and in vivo.</text>
</comment>
<keyword evidence="27 32" id="KW-1015">Disulfide bond</keyword>
<comment type="function">
    <text evidence="32">Envelope glycoprotein gp160: Oligomerizes in the host endoplasmic reticulum into predominantly trimers. In a second time, gp160 transits in the host Golgi, where glycosylation is completed. The precursor is then proteolytically cleaved in the trans-Golgi and thereby activated by cellular furin or furin-like proteases to produce gp120 and gp41.</text>
</comment>
<evidence type="ECO:0000313" key="36">
    <source>
        <dbReference type="EMBL" id="QJX43615.1"/>
    </source>
</evidence>
<keyword evidence="13 32" id="KW-0165">Cleavage on pair of basic residues</keyword>
<keyword evidence="26 32" id="KW-0564">Palmitate</keyword>
<evidence type="ECO:0000256" key="32">
    <source>
        <dbReference type="HAMAP-Rule" id="MF_04083"/>
    </source>
</evidence>
<dbReference type="GO" id="GO:0019062">
    <property type="term" value="P:virion attachment to host cell"/>
    <property type="evidence" value="ECO:0007669"/>
    <property type="project" value="UniProtKB-UniRule"/>
</dbReference>
<dbReference type="GO" id="GO:1903911">
    <property type="term" value="P:positive regulation of receptor clustering"/>
    <property type="evidence" value="ECO:0007669"/>
    <property type="project" value="UniProtKB-UniRule"/>
</dbReference>
<evidence type="ECO:0000256" key="1">
    <source>
        <dbReference type="ARBA" id="ARBA00004402"/>
    </source>
</evidence>
<dbReference type="FunFam" id="2.170.40.20:FF:000002">
    <property type="entry name" value="Envelope glycoprotein gp160"/>
    <property type="match status" value="1"/>
</dbReference>
<dbReference type="SUPFAM" id="SSF58069">
    <property type="entry name" value="Virus ectodomain"/>
    <property type="match status" value="1"/>
</dbReference>
<keyword evidence="8 32" id="KW-1170">Fusion of virus membrane with host endosomal membrane</keyword>
<organismHost>
    <name type="scientific">Homo sapiens</name>
    <name type="common">Human</name>
    <dbReference type="NCBI Taxonomy" id="9606"/>
</organismHost>
<feature type="site" description="Cleavage; by host furin" evidence="32">
    <location>
        <begin position="494"/>
        <end position="495"/>
    </location>
</feature>
<keyword evidence="31 32" id="KW-1160">Virus entry into host cell</keyword>
<keyword evidence="11 32" id="KW-0945">Host-virus interaction</keyword>
<feature type="transmembrane region" description="Helical" evidence="33">
    <location>
        <begin position="495"/>
        <end position="520"/>
    </location>
</feature>
<feature type="disulfide bond" evidence="32">
    <location>
        <begin position="224"/>
        <end position="235"/>
    </location>
</feature>
<dbReference type="GO" id="GO:0039654">
    <property type="term" value="P:fusion of virus membrane with host endosome membrane"/>
    <property type="evidence" value="ECO:0007669"/>
    <property type="project" value="UniProtKB-UniRule"/>
</dbReference>
<evidence type="ECO:0000256" key="3">
    <source>
        <dbReference type="ARBA" id="ARBA00004505"/>
    </source>
</evidence>
<dbReference type="Gene3D" id="2.170.40.20">
    <property type="entry name" value="Human immunodeficiency virus 1, Gp160, envelope glycoprotein"/>
    <property type="match status" value="2"/>
</dbReference>
<dbReference type="GO" id="GO:0019082">
    <property type="term" value="P:viral protein processing"/>
    <property type="evidence" value="ECO:0007669"/>
    <property type="project" value="UniProtKB-UniRule"/>
</dbReference>
<evidence type="ECO:0000256" key="23">
    <source>
        <dbReference type="ARBA" id="ARBA00023046"/>
    </source>
</evidence>
<feature type="transmembrane region" description="Helical" evidence="33">
    <location>
        <begin position="13"/>
        <end position="41"/>
    </location>
</feature>
<dbReference type="GO" id="GO:0044175">
    <property type="term" value="C:host cell endosome membrane"/>
    <property type="evidence" value="ECO:0007669"/>
    <property type="project" value="UniProtKB-SubCell"/>
</dbReference>
<keyword evidence="19 32" id="KW-1043">Host membrane</keyword>
<feature type="chain" id="PRO_5027182248" description="Envelope glycoprotein gp160" evidence="32">
    <location>
        <begin position="32"/>
        <end position="846"/>
    </location>
</feature>
<dbReference type="GO" id="GO:0019031">
    <property type="term" value="C:viral envelope"/>
    <property type="evidence" value="ECO:0007669"/>
    <property type="project" value="UniProtKB-KW"/>
</dbReference>
<keyword evidence="12 32" id="KW-1162">Viral penetration into host cytoplasm</keyword>